<organism evidence="9 10">
    <name type="scientific">Brevibacillus thermoruber</name>
    <dbReference type="NCBI Taxonomy" id="33942"/>
    <lineage>
        <taxon>Bacteria</taxon>
        <taxon>Bacillati</taxon>
        <taxon>Bacillota</taxon>
        <taxon>Bacilli</taxon>
        <taxon>Bacillales</taxon>
        <taxon>Paenibacillaceae</taxon>
        <taxon>Brevibacillus</taxon>
    </lineage>
</organism>
<dbReference type="EMBL" id="JAPYYP010000013">
    <property type="protein sequence ID" value="MDA5109133.1"/>
    <property type="molecule type" value="Genomic_DNA"/>
</dbReference>
<dbReference type="Proteomes" id="UP001151071">
    <property type="component" value="Unassembled WGS sequence"/>
</dbReference>
<reference evidence="9" key="1">
    <citation type="submission" date="2022-12" db="EMBL/GenBank/DDBJ databases">
        <title>Draft genome sequence of the thermophilic strain Brevibacillus thermoruber HT42, isolated from Los Humeros, Puebla, Mexico, with biotechnological potential.</title>
        <authorList>
            <person name="Lara Sanchez J."/>
            <person name="Solis Palacios R."/>
            <person name="Bustos Baena A.S."/>
            <person name="Ruz Baez A.E."/>
            <person name="Espinosa Luna G."/>
            <person name="Oliart Ros R.M."/>
        </authorList>
    </citation>
    <scope>NUCLEOTIDE SEQUENCE</scope>
    <source>
        <strain evidence="9">HT42</strain>
    </source>
</reference>
<feature type="transmembrane region" description="Helical" evidence="7">
    <location>
        <begin position="12"/>
        <end position="37"/>
    </location>
</feature>
<evidence type="ECO:0000256" key="3">
    <source>
        <dbReference type="ARBA" id="ARBA00022475"/>
    </source>
</evidence>
<keyword evidence="4 7" id="KW-0812">Transmembrane</keyword>
<protein>
    <submittedName>
        <fullName evidence="9">MFS transporter</fullName>
    </submittedName>
</protein>
<feature type="transmembrane region" description="Helical" evidence="7">
    <location>
        <begin position="253"/>
        <end position="272"/>
    </location>
</feature>
<evidence type="ECO:0000256" key="5">
    <source>
        <dbReference type="ARBA" id="ARBA00022989"/>
    </source>
</evidence>
<dbReference type="PROSITE" id="PS50850">
    <property type="entry name" value="MFS"/>
    <property type="match status" value="1"/>
</dbReference>
<keyword evidence="6 7" id="KW-0472">Membrane</keyword>
<evidence type="ECO:0000313" key="10">
    <source>
        <dbReference type="Proteomes" id="UP001151071"/>
    </source>
</evidence>
<proteinExistence type="predicted"/>
<dbReference type="InterPro" id="IPR011701">
    <property type="entry name" value="MFS"/>
</dbReference>
<keyword evidence="5 7" id="KW-1133">Transmembrane helix</keyword>
<accession>A0A9X3TSF2</accession>
<dbReference type="Gene3D" id="1.20.1250.20">
    <property type="entry name" value="MFS general substrate transporter like domains"/>
    <property type="match status" value="1"/>
</dbReference>
<evidence type="ECO:0000313" key="9">
    <source>
        <dbReference type="EMBL" id="MDA5109133.1"/>
    </source>
</evidence>
<evidence type="ECO:0000256" key="7">
    <source>
        <dbReference type="SAM" id="Phobius"/>
    </source>
</evidence>
<dbReference type="GO" id="GO:0022857">
    <property type="term" value="F:transmembrane transporter activity"/>
    <property type="evidence" value="ECO:0007669"/>
    <property type="project" value="InterPro"/>
</dbReference>
<comment type="subcellular location">
    <subcellularLocation>
        <location evidence="1">Cell membrane</location>
        <topology evidence="1">Multi-pass membrane protein</topology>
    </subcellularLocation>
</comment>
<name>A0A9X3TSF2_9BACL</name>
<feature type="transmembrane region" description="Helical" evidence="7">
    <location>
        <begin position="43"/>
        <end position="65"/>
    </location>
</feature>
<dbReference type="AlphaFoldDB" id="A0A9X3TSF2"/>
<keyword evidence="10" id="KW-1185">Reference proteome</keyword>
<dbReference type="RefSeq" id="WP_271140220.1">
    <property type="nucleotide sequence ID" value="NZ_JAPYYP010000013.1"/>
</dbReference>
<dbReference type="PANTHER" id="PTHR43266">
    <property type="entry name" value="MACROLIDE-EFFLUX PROTEIN"/>
    <property type="match status" value="1"/>
</dbReference>
<dbReference type="InterPro" id="IPR020846">
    <property type="entry name" value="MFS_dom"/>
</dbReference>
<dbReference type="PANTHER" id="PTHR43266:SF2">
    <property type="entry name" value="MAJOR FACILITATOR SUPERFAMILY (MFS) PROFILE DOMAIN-CONTAINING PROTEIN"/>
    <property type="match status" value="1"/>
</dbReference>
<dbReference type="Pfam" id="PF07690">
    <property type="entry name" value="MFS_1"/>
    <property type="match status" value="2"/>
</dbReference>
<evidence type="ECO:0000259" key="8">
    <source>
        <dbReference type="PROSITE" id="PS50850"/>
    </source>
</evidence>
<evidence type="ECO:0000256" key="1">
    <source>
        <dbReference type="ARBA" id="ARBA00004651"/>
    </source>
</evidence>
<gene>
    <name evidence="9" type="ORF">O3V59_12225</name>
</gene>
<evidence type="ECO:0000256" key="2">
    <source>
        <dbReference type="ARBA" id="ARBA00022448"/>
    </source>
</evidence>
<feature type="transmembrane region" description="Helical" evidence="7">
    <location>
        <begin position="351"/>
        <end position="373"/>
    </location>
</feature>
<keyword evidence="2" id="KW-0813">Transport</keyword>
<evidence type="ECO:0000256" key="6">
    <source>
        <dbReference type="ARBA" id="ARBA00023136"/>
    </source>
</evidence>
<feature type="domain" description="Major facilitator superfamily (MFS) profile" evidence="8">
    <location>
        <begin position="216"/>
        <end position="413"/>
    </location>
</feature>
<dbReference type="CDD" id="cd06173">
    <property type="entry name" value="MFS_MefA_like"/>
    <property type="match status" value="1"/>
</dbReference>
<evidence type="ECO:0000256" key="4">
    <source>
        <dbReference type="ARBA" id="ARBA00022692"/>
    </source>
</evidence>
<sequence length="413" mass="44025">MLWNNRVFIRMFAAYSLSTLGDWFDFIAVTMLLGYVWQADPMLMALLPLVYAGPGLVLGQVAGFLADRRNKLRLMIATDLCRALLTAAAVFAPDPAWLFGVMLLRSCAMAVNAPAQQALTRHVVPPEQLLRAASLNGTAYQLGKLLGPLLGGTMAAFVSPSACLIVNACSFLLSAAILSSAGNVEEARPAAAAQEERSGFGESWKEGWRILIRSRVLFASTLYSLIALMAVQLVDAQFVVILREKAPAHPELLGWKTSAIGLGALLTVTGLGRFREITAYGWVLGGGVLLIGGAFAWLGLYRPGSGIHWLLIAAFLAGVGTGLTSVGSAYLRQKETPKEAIGRVMGIFDSLTSAIFIAAPLLGGLLITAWGASLSFQRIGFLIAAIGAAGILLQRVIWRHRRTEAASVQVSAE</sequence>
<feature type="transmembrane region" description="Helical" evidence="7">
    <location>
        <begin position="216"/>
        <end position="241"/>
    </location>
</feature>
<comment type="caution">
    <text evidence="9">The sequence shown here is derived from an EMBL/GenBank/DDBJ whole genome shotgun (WGS) entry which is preliminary data.</text>
</comment>
<dbReference type="SUPFAM" id="SSF103473">
    <property type="entry name" value="MFS general substrate transporter"/>
    <property type="match status" value="1"/>
</dbReference>
<keyword evidence="3" id="KW-1003">Cell membrane</keyword>
<dbReference type="GO" id="GO:0005886">
    <property type="term" value="C:plasma membrane"/>
    <property type="evidence" value="ECO:0007669"/>
    <property type="project" value="UniProtKB-SubCell"/>
</dbReference>
<feature type="transmembrane region" description="Helical" evidence="7">
    <location>
        <begin position="379"/>
        <end position="398"/>
    </location>
</feature>
<feature type="transmembrane region" description="Helical" evidence="7">
    <location>
        <begin position="307"/>
        <end position="331"/>
    </location>
</feature>
<dbReference type="InterPro" id="IPR036259">
    <property type="entry name" value="MFS_trans_sf"/>
</dbReference>
<feature type="transmembrane region" description="Helical" evidence="7">
    <location>
        <begin position="279"/>
        <end position="301"/>
    </location>
</feature>